<protein>
    <submittedName>
        <fullName evidence="1">Uncharacterized protein</fullName>
    </submittedName>
</protein>
<reference evidence="1 2" key="1">
    <citation type="journal article" date="2015" name="Biotechnol. Biofuels">
        <title>Enhanced degradation of softwood versus hardwood by the white-rot fungus Pycnoporus coccineus.</title>
        <authorList>
            <person name="Couturier M."/>
            <person name="Navarro D."/>
            <person name="Chevret D."/>
            <person name="Henrissat B."/>
            <person name="Piumi F."/>
            <person name="Ruiz-Duenas F.J."/>
            <person name="Martinez A.T."/>
            <person name="Grigoriev I.V."/>
            <person name="Riley R."/>
            <person name="Lipzen A."/>
            <person name="Berrin J.G."/>
            <person name="Master E.R."/>
            <person name="Rosso M.N."/>
        </authorList>
    </citation>
    <scope>NUCLEOTIDE SEQUENCE [LARGE SCALE GENOMIC DNA]</scope>
    <source>
        <strain evidence="1 2">BRFM310</strain>
    </source>
</reference>
<dbReference type="Proteomes" id="UP000193067">
    <property type="component" value="Unassembled WGS sequence"/>
</dbReference>
<keyword evidence="2" id="KW-1185">Reference proteome</keyword>
<name>A0A1Y2IL94_TRAC3</name>
<accession>A0A1Y2IL94</accession>
<gene>
    <name evidence="1" type="ORF">PYCCODRAFT_456288</name>
</gene>
<proteinExistence type="predicted"/>
<evidence type="ECO:0000313" key="2">
    <source>
        <dbReference type="Proteomes" id="UP000193067"/>
    </source>
</evidence>
<dbReference type="EMBL" id="KZ084108">
    <property type="protein sequence ID" value="OSD01910.1"/>
    <property type="molecule type" value="Genomic_DNA"/>
</dbReference>
<dbReference type="AlphaFoldDB" id="A0A1Y2IL94"/>
<evidence type="ECO:0000313" key="1">
    <source>
        <dbReference type="EMBL" id="OSD01910.1"/>
    </source>
</evidence>
<sequence>MGAHTRLKLRWADVAALAMTSARTIYMDASIFSSLIVAEERCLLHARPNGCSSRSTPTRQVAQVAPMRSSVMIYVGNGCFVGHTTNHFRPLEFCRMWTASVNFRLYLPPSMMEPPRFLTLANSTVARALSGQQSQQWLPDCSAMPPPDRCWVAWTDLPYMPGAA</sequence>
<organism evidence="1 2">
    <name type="scientific">Trametes coccinea (strain BRFM310)</name>
    <name type="common">Pycnoporus coccineus</name>
    <dbReference type="NCBI Taxonomy" id="1353009"/>
    <lineage>
        <taxon>Eukaryota</taxon>
        <taxon>Fungi</taxon>
        <taxon>Dikarya</taxon>
        <taxon>Basidiomycota</taxon>
        <taxon>Agaricomycotina</taxon>
        <taxon>Agaricomycetes</taxon>
        <taxon>Polyporales</taxon>
        <taxon>Polyporaceae</taxon>
        <taxon>Trametes</taxon>
    </lineage>
</organism>